<name>A0A4U5Q496_POPAL</name>
<reference evidence="2" key="1">
    <citation type="submission" date="2018-10" db="EMBL/GenBank/DDBJ databases">
        <title>Population genomic analysis revealed the cold adaptation of white poplar.</title>
        <authorList>
            <person name="Liu Y.-J."/>
        </authorList>
    </citation>
    <scope>NUCLEOTIDE SEQUENCE [LARGE SCALE GENOMIC DNA]</scope>
    <source>
        <strain evidence="2">PAL-ZL1</strain>
    </source>
</reference>
<dbReference type="STRING" id="43335.A0A4U5Q496"/>
<protein>
    <submittedName>
        <fullName evidence="2">Uncharacterized protein</fullName>
    </submittedName>
</protein>
<evidence type="ECO:0000313" key="2">
    <source>
        <dbReference type="EMBL" id="TKS04984.1"/>
    </source>
</evidence>
<dbReference type="EMBL" id="RCHU01000442">
    <property type="protein sequence ID" value="TKS04984.1"/>
    <property type="molecule type" value="Genomic_DNA"/>
</dbReference>
<feature type="region of interest" description="Disordered" evidence="1">
    <location>
        <begin position="1"/>
        <end position="20"/>
    </location>
</feature>
<comment type="caution">
    <text evidence="2">The sequence shown here is derived from an EMBL/GenBank/DDBJ whole genome shotgun (WGS) entry which is preliminary data.</text>
</comment>
<dbReference type="AlphaFoldDB" id="A0A4U5Q496"/>
<organism evidence="2">
    <name type="scientific">Populus alba</name>
    <name type="common">White poplar</name>
    <dbReference type="NCBI Taxonomy" id="43335"/>
    <lineage>
        <taxon>Eukaryota</taxon>
        <taxon>Viridiplantae</taxon>
        <taxon>Streptophyta</taxon>
        <taxon>Embryophyta</taxon>
        <taxon>Tracheophyta</taxon>
        <taxon>Spermatophyta</taxon>
        <taxon>Magnoliopsida</taxon>
        <taxon>eudicotyledons</taxon>
        <taxon>Gunneridae</taxon>
        <taxon>Pentapetalae</taxon>
        <taxon>rosids</taxon>
        <taxon>fabids</taxon>
        <taxon>Malpighiales</taxon>
        <taxon>Salicaceae</taxon>
        <taxon>Saliceae</taxon>
        <taxon>Populus</taxon>
    </lineage>
</organism>
<accession>A0A4U5Q496</accession>
<proteinExistence type="predicted"/>
<evidence type="ECO:0000256" key="1">
    <source>
        <dbReference type="SAM" id="MobiDB-lite"/>
    </source>
</evidence>
<gene>
    <name evidence="2" type="ORF">D5086_0000137530</name>
</gene>
<sequence length="108" mass="11482">MSSGGGSSRTDQESGAASYCLRGPSSIESLNFPLMLPASVREDMSPKSIQKAASDAGMAIDAQMILNRVPENELETEFCEPAGGDHGGNWHGNNTGMGEWDISIEDYL</sequence>